<reference evidence="1 2" key="1">
    <citation type="submission" date="2019-12" db="EMBL/GenBank/DDBJ databases">
        <authorList>
            <person name="Yuan C.-G."/>
        </authorList>
    </citation>
    <scope>NUCLEOTIDE SEQUENCE [LARGE SCALE GENOMIC DNA]</scope>
    <source>
        <strain evidence="1 2">KCTC 23863</strain>
    </source>
</reference>
<dbReference type="EMBL" id="WURB01000008">
    <property type="protein sequence ID" value="MXQ12463.1"/>
    <property type="molecule type" value="Genomic_DNA"/>
</dbReference>
<dbReference type="AlphaFoldDB" id="A0A7X3MSW8"/>
<gene>
    <name evidence="1" type="ORF">GR328_13530</name>
</gene>
<keyword evidence="2" id="KW-1185">Reference proteome</keyword>
<organism evidence="1 2">
    <name type="scientific">Microvirga makkahensis</name>
    <dbReference type="NCBI Taxonomy" id="1128670"/>
    <lineage>
        <taxon>Bacteria</taxon>
        <taxon>Pseudomonadati</taxon>
        <taxon>Pseudomonadota</taxon>
        <taxon>Alphaproteobacteria</taxon>
        <taxon>Hyphomicrobiales</taxon>
        <taxon>Methylobacteriaceae</taxon>
        <taxon>Microvirga</taxon>
    </lineage>
</organism>
<dbReference type="Proteomes" id="UP000436483">
    <property type="component" value="Unassembled WGS sequence"/>
</dbReference>
<protein>
    <submittedName>
        <fullName evidence="1">Uncharacterized protein</fullName>
    </submittedName>
</protein>
<dbReference type="RefSeq" id="WP_160885040.1">
    <property type="nucleotide sequence ID" value="NZ_WURB01000008.1"/>
</dbReference>
<evidence type="ECO:0000313" key="1">
    <source>
        <dbReference type="EMBL" id="MXQ12463.1"/>
    </source>
</evidence>
<evidence type="ECO:0000313" key="2">
    <source>
        <dbReference type="Proteomes" id="UP000436483"/>
    </source>
</evidence>
<accession>A0A7X3MSW8</accession>
<proteinExistence type="predicted"/>
<sequence length="90" mass="9446">MTARSAQVVEVQVRRQPAPAVGVSGPGRPIRLGEHLNALPGKVSSVSFRARVRGMNVVARLALAQADAFPSYAEPREGQQVALAQACVNG</sequence>
<name>A0A7X3MSW8_9HYPH</name>
<comment type="caution">
    <text evidence="1">The sequence shown here is derived from an EMBL/GenBank/DDBJ whole genome shotgun (WGS) entry which is preliminary data.</text>
</comment>
<reference evidence="1 2" key="2">
    <citation type="submission" date="2020-01" db="EMBL/GenBank/DDBJ databases">
        <title>Microvirga sp. nov., an arsenate reduction bacterium isolated from Tibet hotspring sediments.</title>
        <authorList>
            <person name="Xian W.-D."/>
            <person name="Li W.-J."/>
        </authorList>
    </citation>
    <scope>NUCLEOTIDE SEQUENCE [LARGE SCALE GENOMIC DNA]</scope>
    <source>
        <strain evidence="1 2">KCTC 23863</strain>
    </source>
</reference>